<evidence type="ECO:0000313" key="2">
    <source>
        <dbReference type="EMBL" id="VDP89000.1"/>
    </source>
</evidence>
<dbReference type="EMBL" id="UZAN01051594">
    <property type="protein sequence ID" value="VDP89000.1"/>
    <property type="molecule type" value="Genomic_DNA"/>
</dbReference>
<organism evidence="2 3">
    <name type="scientific">Echinostoma caproni</name>
    <dbReference type="NCBI Taxonomy" id="27848"/>
    <lineage>
        <taxon>Eukaryota</taxon>
        <taxon>Metazoa</taxon>
        <taxon>Spiralia</taxon>
        <taxon>Lophotrochozoa</taxon>
        <taxon>Platyhelminthes</taxon>
        <taxon>Trematoda</taxon>
        <taxon>Digenea</taxon>
        <taxon>Plagiorchiida</taxon>
        <taxon>Echinostomata</taxon>
        <taxon>Echinostomatoidea</taxon>
        <taxon>Echinostomatidae</taxon>
        <taxon>Echinostoma</taxon>
    </lineage>
</organism>
<feature type="region of interest" description="Disordered" evidence="1">
    <location>
        <begin position="25"/>
        <end position="49"/>
    </location>
</feature>
<sequence>MRRNIRTHVKVVFDEEGRPIAKSIGGVPMELKEPSAGGEPVEQESTNRLDVERERQYLREVVDKKDRERWKLYRQEQNRLKRKKLKEARLRLQMAQSGVTLQSPDSDTVSSDEPSENSDPSREKRIRQ</sequence>
<feature type="compositionally biased region" description="Basic and acidic residues" evidence="1">
    <location>
        <begin position="119"/>
        <end position="128"/>
    </location>
</feature>
<evidence type="ECO:0000313" key="3">
    <source>
        <dbReference type="Proteomes" id="UP000272942"/>
    </source>
</evidence>
<dbReference type="Proteomes" id="UP000272942">
    <property type="component" value="Unassembled WGS sequence"/>
</dbReference>
<reference evidence="2 3" key="1">
    <citation type="submission" date="2018-11" db="EMBL/GenBank/DDBJ databases">
        <authorList>
            <consortium name="Pathogen Informatics"/>
        </authorList>
    </citation>
    <scope>NUCLEOTIDE SEQUENCE [LARGE SCALE GENOMIC DNA]</scope>
    <source>
        <strain evidence="2 3">Egypt</strain>
    </source>
</reference>
<accession>A0A3P8HDX1</accession>
<feature type="region of interest" description="Disordered" evidence="1">
    <location>
        <begin position="94"/>
        <end position="128"/>
    </location>
</feature>
<dbReference type="AlphaFoldDB" id="A0A3P8HDX1"/>
<feature type="compositionally biased region" description="Polar residues" evidence="1">
    <location>
        <begin position="94"/>
        <end position="109"/>
    </location>
</feature>
<gene>
    <name evidence="2" type="ORF">ECPE_LOCUS11821</name>
</gene>
<protein>
    <submittedName>
        <fullName evidence="2">Uncharacterized protein</fullName>
    </submittedName>
</protein>
<evidence type="ECO:0000256" key="1">
    <source>
        <dbReference type="SAM" id="MobiDB-lite"/>
    </source>
</evidence>
<keyword evidence="3" id="KW-1185">Reference proteome</keyword>
<proteinExistence type="predicted"/>
<name>A0A3P8HDX1_9TREM</name>